<dbReference type="EMBL" id="SWFT01000027">
    <property type="protein sequence ID" value="KAA8907018.1"/>
    <property type="molecule type" value="Genomic_DNA"/>
</dbReference>
<feature type="region of interest" description="Disordered" evidence="1">
    <location>
        <begin position="247"/>
        <end position="299"/>
    </location>
</feature>
<keyword evidence="3" id="KW-1185">Reference proteome</keyword>
<dbReference type="AlphaFoldDB" id="A0A642UWJ0"/>
<evidence type="ECO:0000256" key="1">
    <source>
        <dbReference type="SAM" id="MobiDB-lite"/>
    </source>
</evidence>
<dbReference type="Proteomes" id="UP000449547">
    <property type="component" value="Unassembled WGS sequence"/>
</dbReference>
<name>A0A642UWJ0_DIURU</name>
<reference evidence="2 3" key="1">
    <citation type="submission" date="2019-07" db="EMBL/GenBank/DDBJ databases">
        <title>Genome assembly of two rare yeast pathogens: Diutina rugosa and Trichomonascus ciferrii.</title>
        <authorList>
            <person name="Mixao V."/>
            <person name="Saus E."/>
            <person name="Hansen A."/>
            <person name="Lass-Flor C."/>
            <person name="Gabaldon T."/>
        </authorList>
    </citation>
    <scope>NUCLEOTIDE SEQUENCE [LARGE SCALE GENOMIC DNA]</scope>
    <source>
        <strain evidence="2 3">CBS 613</strain>
    </source>
</reference>
<feature type="region of interest" description="Disordered" evidence="1">
    <location>
        <begin position="348"/>
        <end position="380"/>
    </location>
</feature>
<dbReference type="VEuPathDB" id="FungiDB:DIURU_000702"/>
<proteinExistence type="predicted"/>
<feature type="compositionally biased region" description="Acidic residues" evidence="1">
    <location>
        <begin position="281"/>
        <end position="293"/>
    </location>
</feature>
<dbReference type="RefSeq" id="XP_034014369.1">
    <property type="nucleotide sequence ID" value="XM_034158980.1"/>
</dbReference>
<evidence type="ECO:0000313" key="2">
    <source>
        <dbReference type="EMBL" id="KAA8907018.1"/>
    </source>
</evidence>
<organism evidence="2 3">
    <name type="scientific">Diutina rugosa</name>
    <name type="common">Yeast</name>
    <name type="synonym">Candida rugosa</name>
    <dbReference type="NCBI Taxonomy" id="5481"/>
    <lineage>
        <taxon>Eukaryota</taxon>
        <taxon>Fungi</taxon>
        <taxon>Dikarya</taxon>
        <taxon>Ascomycota</taxon>
        <taxon>Saccharomycotina</taxon>
        <taxon>Pichiomycetes</taxon>
        <taxon>Debaryomycetaceae</taxon>
        <taxon>Diutina</taxon>
    </lineage>
</organism>
<protein>
    <submittedName>
        <fullName evidence="2">Uncharacterized protein</fullName>
    </submittedName>
</protein>
<dbReference type="GeneID" id="54779355"/>
<comment type="caution">
    <text evidence="2">The sequence shown here is derived from an EMBL/GenBank/DDBJ whole genome shotgun (WGS) entry which is preliminary data.</text>
</comment>
<feature type="compositionally biased region" description="Acidic residues" evidence="1">
    <location>
        <begin position="349"/>
        <end position="366"/>
    </location>
</feature>
<feature type="compositionally biased region" description="Polar residues" evidence="1">
    <location>
        <begin position="255"/>
        <end position="275"/>
    </location>
</feature>
<sequence length="523" mass="59759">MARFRTFSELQPLEDGQDKGDEFDVYAFVLSLSVSEGKSNYQRFFLTCTDFTDCDDGIVNQHLLRNDEDWLLNQESHGSVSRHQVVEMKVWWFRNAVKYLVERSRNLMGALDPTRSHSVREAEYLQECLRLGPNGIDKWNRGNPRHLRMSNNFDKNFCVIKTTARLERDSKDGRSKVVAQKALLVNYERELKEHPTEIEAFMARLREKLPPGLWQEPRALQIPSALRPSVEQIRQRQKELEAIIASHQAQRESASHQNNHNPTSNGNQTSDYSNMNLSSSFEEDSDSDDEDNNDQNVDPNHAAFSRIHAAKTISQSESVVATPFNLATLQNATMLAEYEEVVRGGPVADDIDFDEDMNLSSDDDSPQENHRNSGTFKPNDTQIVFESNPVKVDSISKLDPLVMGRSYTFPCELLGYVNDVELSLRPRYTSTDDIEIHDIQLWLVDPGFTTEGRIIPKDRILKATLVREMAVKFYGLDTPEELASHGREIDDQIKQNWQPGVVGQCTVKRTEIDGIPIWLFVSH</sequence>
<accession>A0A642UWJ0</accession>
<gene>
    <name evidence="2" type="ORF">DIURU_000702</name>
</gene>
<evidence type="ECO:0000313" key="3">
    <source>
        <dbReference type="Proteomes" id="UP000449547"/>
    </source>
</evidence>